<dbReference type="Gene3D" id="3.40.50.10540">
    <property type="entry name" value="Crotonobetainyl-coa:carnitine coa-transferase, domain 1"/>
    <property type="match status" value="1"/>
</dbReference>
<keyword evidence="1" id="KW-0808">Transferase</keyword>
<dbReference type="PANTHER" id="PTHR48207">
    <property type="entry name" value="SUCCINATE--HYDROXYMETHYLGLUTARATE COA-TRANSFERASE"/>
    <property type="match status" value="1"/>
</dbReference>
<dbReference type="SUPFAM" id="SSF89796">
    <property type="entry name" value="CoA-transferase family III (CaiB/BaiF)"/>
    <property type="match status" value="1"/>
</dbReference>
<feature type="region of interest" description="Disordered" evidence="2">
    <location>
        <begin position="1"/>
        <end position="22"/>
    </location>
</feature>
<proteinExistence type="predicted"/>
<dbReference type="EMBL" id="JAVDRD010000005">
    <property type="protein sequence ID" value="MDR6511261.1"/>
    <property type="molecule type" value="Genomic_DNA"/>
</dbReference>
<sequence>MEQRLIRTDSATDTASSAASSGPLSDLLVLDMAQFLAGPSAALQLADLGARVIKIERPQSGDLCRDLYLSDTDIAGDSTLFHAINRNKESLAVDLKDAGQLAELRRLVARADVIIQNFRPGVIERLGLGYEDVKAINPGLVYASVSGFGSAGPWAKLPGQDLLAQARSGVMWLTGSADHGPMPIGLSVADMLAGHVLAKGILALLVRRARTGLGGRVETSLLEVLVDFQFELLTTYLNDGRRPPTRAAAHGANAYLAAPYGVYRTADGHLALAMTPLARIGELLDLPGLSESGNGFDGRDALLDRIAQRLATRTTQEWLAVLEPAGIWTAAVLDWEQLLEAESFRALDMLQSIGGRGRSILTTASPMRIDGQRPASARGAPRVGEHSAAIAAEFGLALA</sequence>
<evidence type="ECO:0000256" key="2">
    <source>
        <dbReference type="SAM" id="MobiDB-lite"/>
    </source>
</evidence>
<dbReference type="InterPro" id="IPR003673">
    <property type="entry name" value="CoA-Trfase_fam_III"/>
</dbReference>
<dbReference type="Gene3D" id="3.30.1540.10">
    <property type="entry name" value="formyl-coa transferase, domain 3"/>
    <property type="match status" value="1"/>
</dbReference>
<dbReference type="InterPro" id="IPR044855">
    <property type="entry name" value="CoA-Trfase_III_dom3_sf"/>
</dbReference>
<dbReference type="PANTHER" id="PTHR48207:SF4">
    <property type="entry name" value="BLL6097 PROTEIN"/>
    <property type="match status" value="1"/>
</dbReference>
<evidence type="ECO:0000256" key="1">
    <source>
        <dbReference type="ARBA" id="ARBA00022679"/>
    </source>
</evidence>
<name>A0ABU1MLP7_9SPHN</name>
<dbReference type="InterPro" id="IPR023606">
    <property type="entry name" value="CoA-Trfase_III_dom_1_sf"/>
</dbReference>
<comment type="caution">
    <text evidence="3">The sequence shown here is derived from an EMBL/GenBank/DDBJ whole genome shotgun (WGS) entry which is preliminary data.</text>
</comment>
<accession>A0ABU1MLP7</accession>
<dbReference type="RefSeq" id="WP_233251026.1">
    <property type="nucleotide sequence ID" value="NZ_JAVDRD010000005.1"/>
</dbReference>
<dbReference type="Proteomes" id="UP001184150">
    <property type="component" value="Unassembled WGS sequence"/>
</dbReference>
<dbReference type="InterPro" id="IPR050483">
    <property type="entry name" value="CoA-transferase_III_domain"/>
</dbReference>
<gene>
    <name evidence="3" type="ORF">J2792_002133</name>
</gene>
<reference evidence="3 4" key="1">
    <citation type="submission" date="2023-07" db="EMBL/GenBank/DDBJ databases">
        <title>Sorghum-associated microbial communities from plants grown in Nebraska, USA.</title>
        <authorList>
            <person name="Schachtman D."/>
        </authorList>
    </citation>
    <scope>NUCLEOTIDE SEQUENCE [LARGE SCALE GENOMIC DNA]</scope>
    <source>
        <strain evidence="3 4">DS1027</strain>
    </source>
</reference>
<keyword evidence="4" id="KW-1185">Reference proteome</keyword>
<protein>
    <submittedName>
        <fullName evidence="3">Crotonobetainyl-CoA:carnitine CoA-transferase CaiB-like acyl-CoA transferase</fullName>
    </submittedName>
</protein>
<organism evidence="3 4">
    <name type="scientific">Novosphingobium capsulatum</name>
    <dbReference type="NCBI Taxonomy" id="13688"/>
    <lineage>
        <taxon>Bacteria</taxon>
        <taxon>Pseudomonadati</taxon>
        <taxon>Pseudomonadota</taxon>
        <taxon>Alphaproteobacteria</taxon>
        <taxon>Sphingomonadales</taxon>
        <taxon>Sphingomonadaceae</taxon>
        <taxon>Novosphingobium</taxon>
    </lineage>
</organism>
<evidence type="ECO:0000313" key="4">
    <source>
        <dbReference type="Proteomes" id="UP001184150"/>
    </source>
</evidence>
<dbReference type="Pfam" id="PF02515">
    <property type="entry name" value="CoA_transf_3"/>
    <property type="match status" value="1"/>
</dbReference>
<feature type="compositionally biased region" description="Low complexity" evidence="2">
    <location>
        <begin position="8"/>
        <end position="21"/>
    </location>
</feature>
<evidence type="ECO:0000313" key="3">
    <source>
        <dbReference type="EMBL" id="MDR6511261.1"/>
    </source>
</evidence>